<dbReference type="OrthoDB" id="18687at2759"/>
<evidence type="ECO:0000313" key="5">
    <source>
        <dbReference type="Proteomes" id="UP000023152"/>
    </source>
</evidence>
<dbReference type="InterPro" id="IPR037191">
    <property type="entry name" value="VPS9_dom_sf"/>
</dbReference>
<keyword evidence="5" id="KW-1185">Reference proteome</keyword>
<dbReference type="Pfam" id="PF01302">
    <property type="entry name" value="CAP_GLY"/>
    <property type="match status" value="1"/>
</dbReference>
<protein>
    <recommendedName>
        <fullName evidence="6">CAP-Gly domain-containing protein</fullName>
    </recommendedName>
</protein>
<dbReference type="Proteomes" id="UP000023152">
    <property type="component" value="Unassembled WGS sequence"/>
</dbReference>
<comment type="caution">
    <text evidence="4">The sequence shown here is derived from an EMBL/GenBank/DDBJ whole genome shotgun (WGS) entry which is preliminary data.</text>
</comment>
<dbReference type="InterPro" id="IPR045046">
    <property type="entry name" value="Vps9-like"/>
</dbReference>
<proteinExistence type="predicted"/>
<evidence type="ECO:0000259" key="2">
    <source>
        <dbReference type="PROSITE" id="PS50245"/>
    </source>
</evidence>
<dbReference type="PROSITE" id="PS51205">
    <property type="entry name" value="VPS9"/>
    <property type="match status" value="1"/>
</dbReference>
<dbReference type="PROSITE" id="PS50245">
    <property type="entry name" value="CAP_GLY_2"/>
    <property type="match status" value="1"/>
</dbReference>
<dbReference type="InterPro" id="IPR000938">
    <property type="entry name" value="CAP-Gly_domain"/>
</dbReference>
<dbReference type="GO" id="GO:0031267">
    <property type="term" value="F:small GTPase binding"/>
    <property type="evidence" value="ECO:0007669"/>
    <property type="project" value="TreeGrafter"/>
</dbReference>
<dbReference type="GO" id="GO:0005829">
    <property type="term" value="C:cytosol"/>
    <property type="evidence" value="ECO:0007669"/>
    <property type="project" value="TreeGrafter"/>
</dbReference>
<dbReference type="AlphaFoldDB" id="X6N0E7"/>
<evidence type="ECO:0000259" key="3">
    <source>
        <dbReference type="PROSITE" id="PS51205"/>
    </source>
</evidence>
<dbReference type="Pfam" id="PF02204">
    <property type="entry name" value="VPS9"/>
    <property type="match status" value="1"/>
</dbReference>
<feature type="region of interest" description="Disordered" evidence="1">
    <location>
        <begin position="81"/>
        <end position="106"/>
    </location>
</feature>
<dbReference type="Gene3D" id="2.30.30.190">
    <property type="entry name" value="CAP Gly-rich-like domain"/>
    <property type="match status" value="1"/>
</dbReference>
<dbReference type="SUPFAM" id="SSF109993">
    <property type="entry name" value="VPS9 domain"/>
    <property type="match status" value="1"/>
</dbReference>
<name>X6N0E7_RETFI</name>
<dbReference type="PANTHER" id="PTHR23101:SF104">
    <property type="entry name" value="PROTEIN SPRINT"/>
    <property type="match status" value="1"/>
</dbReference>
<dbReference type="Gene3D" id="1.20.1050.80">
    <property type="entry name" value="VPS9 domain"/>
    <property type="match status" value="1"/>
</dbReference>
<dbReference type="SUPFAM" id="SSF74924">
    <property type="entry name" value="Cap-Gly domain"/>
    <property type="match status" value="1"/>
</dbReference>
<dbReference type="InterPro" id="IPR003123">
    <property type="entry name" value="VPS9"/>
</dbReference>
<dbReference type="GO" id="GO:0016192">
    <property type="term" value="P:vesicle-mediated transport"/>
    <property type="evidence" value="ECO:0007669"/>
    <property type="project" value="InterPro"/>
</dbReference>
<dbReference type="EMBL" id="ASPP01013316">
    <property type="protein sequence ID" value="ETO19750.1"/>
    <property type="molecule type" value="Genomic_DNA"/>
</dbReference>
<dbReference type="GO" id="GO:0030139">
    <property type="term" value="C:endocytic vesicle"/>
    <property type="evidence" value="ECO:0007669"/>
    <property type="project" value="TreeGrafter"/>
</dbReference>
<gene>
    <name evidence="4" type="ORF">RFI_17480</name>
</gene>
<evidence type="ECO:0000313" key="4">
    <source>
        <dbReference type="EMBL" id="ETO19750.1"/>
    </source>
</evidence>
<dbReference type="PANTHER" id="PTHR23101">
    <property type="entry name" value="RAB GDP/GTP EXCHANGE FACTOR"/>
    <property type="match status" value="1"/>
</dbReference>
<dbReference type="SMART" id="SM01052">
    <property type="entry name" value="CAP_GLY"/>
    <property type="match status" value="1"/>
</dbReference>
<feature type="non-terminal residue" evidence="4">
    <location>
        <position position="1"/>
    </location>
</feature>
<accession>X6N0E7</accession>
<dbReference type="GO" id="GO:0005085">
    <property type="term" value="F:guanyl-nucleotide exchange factor activity"/>
    <property type="evidence" value="ECO:0007669"/>
    <property type="project" value="InterPro"/>
</dbReference>
<organism evidence="4 5">
    <name type="scientific">Reticulomyxa filosa</name>
    <dbReference type="NCBI Taxonomy" id="46433"/>
    <lineage>
        <taxon>Eukaryota</taxon>
        <taxon>Sar</taxon>
        <taxon>Rhizaria</taxon>
        <taxon>Retaria</taxon>
        <taxon>Foraminifera</taxon>
        <taxon>Monothalamids</taxon>
        <taxon>Reticulomyxidae</taxon>
        <taxon>Reticulomyxa</taxon>
    </lineage>
</organism>
<sequence length="411" mass="46713">TRNFNVGDIVRLTQRRIGKILYGGYVHFAMGTYYGVELMEGEGEHDGECNGLRYFSTKSKKGVLEPESQIIRLVQPSSMPLALSPHADDLDEEDKDDMDKKKSAKSFPLASVSKNLQRSNVEHDSAKTHVATCSLSSLVSHKQIVDDTLPEAIFNQLKNDLVKNNTVEHDSLLKFLQGFSSHSRNDNIISAVREYMDHLKQYIIQQKQKHYYPKLQQCVEVKCFVSSHTNGYLLFFFFFNKIKQKILHKQIIEICETQAKAENEKVEDNALSLNTFPQSYFGIKSELESVENWATAIYELSAVGKCALPSEKLRALVNTAKAVHFSFQRELQERLRKKMDKKLEEIYIGGNDVLPILTYVVVQASLDSLALKPSDLMLLEGLVDPIQQNAEAGYYLAVFHAAIQWIRDIVN</sequence>
<evidence type="ECO:0008006" key="6">
    <source>
        <dbReference type="Google" id="ProtNLM"/>
    </source>
</evidence>
<dbReference type="InterPro" id="IPR036859">
    <property type="entry name" value="CAP-Gly_dom_sf"/>
</dbReference>
<reference evidence="4 5" key="1">
    <citation type="journal article" date="2013" name="Curr. Biol.">
        <title>The Genome of the Foraminiferan Reticulomyxa filosa.</title>
        <authorList>
            <person name="Glockner G."/>
            <person name="Hulsmann N."/>
            <person name="Schleicher M."/>
            <person name="Noegel A.A."/>
            <person name="Eichinger L."/>
            <person name="Gallinger C."/>
            <person name="Pawlowski J."/>
            <person name="Sierra R."/>
            <person name="Euteneuer U."/>
            <person name="Pillet L."/>
            <person name="Moustafa A."/>
            <person name="Platzer M."/>
            <person name="Groth M."/>
            <person name="Szafranski K."/>
            <person name="Schliwa M."/>
        </authorList>
    </citation>
    <scope>NUCLEOTIDE SEQUENCE [LARGE SCALE GENOMIC DNA]</scope>
</reference>
<feature type="domain" description="CAP-Gly" evidence="2">
    <location>
        <begin position="24"/>
        <end position="66"/>
    </location>
</feature>
<feature type="domain" description="VPS9" evidence="3">
    <location>
        <begin position="260"/>
        <end position="411"/>
    </location>
</feature>
<evidence type="ECO:0000256" key="1">
    <source>
        <dbReference type="SAM" id="MobiDB-lite"/>
    </source>
</evidence>